<feature type="region of interest" description="Disordered" evidence="5">
    <location>
        <begin position="46"/>
        <end position="69"/>
    </location>
</feature>
<dbReference type="NCBIfam" id="TIGR01167">
    <property type="entry name" value="LPXTG_anchor"/>
    <property type="match status" value="1"/>
</dbReference>
<dbReference type="PROSITE" id="PS51257">
    <property type="entry name" value="PROKAR_LIPOPROTEIN"/>
    <property type="match status" value="1"/>
</dbReference>
<dbReference type="Pfam" id="PF04650">
    <property type="entry name" value="YSIRK_signal"/>
    <property type="match status" value="1"/>
</dbReference>
<dbReference type="Proteomes" id="UP001519349">
    <property type="component" value="Unassembled WGS sequence"/>
</dbReference>
<evidence type="ECO:0000313" key="8">
    <source>
        <dbReference type="EMBL" id="MBP2619918.1"/>
    </source>
</evidence>
<dbReference type="Pfam" id="PF17965">
    <property type="entry name" value="MucBP_2"/>
    <property type="match status" value="1"/>
</dbReference>
<evidence type="ECO:0000256" key="1">
    <source>
        <dbReference type="ARBA" id="ARBA00022512"/>
    </source>
</evidence>
<proteinExistence type="predicted"/>
<keyword evidence="9" id="KW-1185">Reference proteome</keyword>
<evidence type="ECO:0000256" key="5">
    <source>
        <dbReference type="SAM" id="MobiDB-lite"/>
    </source>
</evidence>
<evidence type="ECO:0000313" key="9">
    <source>
        <dbReference type="Proteomes" id="UP001519349"/>
    </source>
</evidence>
<dbReference type="Gene3D" id="3.10.20.470">
    <property type="match status" value="1"/>
</dbReference>
<dbReference type="EMBL" id="QFAY01000001">
    <property type="protein sequence ID" value="MBP2619918.1"/>
    <property type="molecule type" value="Genomic_DNA"/>
</dbReference>
<feature type="chain" id="PRO_5045167428" description="Gram-positive cocci surface proteins LPxTG domain-containing protein" evidence="6">
    <location>
        <begin position="41"/>
        <end position="2462"/>
    </location>
</feature>
<feature type="region of interest" description="Disordered" evidence="5">
    <location>
        <begin position="1378"/>
        <end position="1401"/>
    </location>
</feature>
<feature type="domain" description="Gram-positive cocci surface proteins LPxTG" evidence="7">
    <location>
        <begin position="2426"/>
        <end position="2462"/>
    </location>
</feature>
<dbReference type="NCBIfam" id="TIGR01168">
    <property type="entry name" value="YSIRK_signal"/>
    <property type="match status" value="1"/>
</dbReference>
<keyword evidence="4" id="KW-0572">Peptidoglycan-anchor</keyword>
<dbReference type="Gene3D" id="2.60.40.4300">
    <property type="match status" value="1"/>
</dbReference>
<protein>
    <recommendedName>
        <fullName evidence="7">Gram-positive cocci surface proteins LPxTG domain-containing protein</fullName>
    </recommendedName>
</protein>
<keyword evidence="3 6" id="KW-0732">Signal</keyword>
<evidence type="ECO:0000259" key="7">
    <source>
        <dbReference type="PROSITE" id="PS50847"/>
    </source>
</evidence>
<dbReference type="InterPro" id="IPR041495">
    <property type="entry name" value="Mub_B2"/>
</dbReference>
<feature type="region of interest" description="Disordered" evidence="5">
    <location>
        <begin position="99"/>
        <end position="187"/>
    </location>
</feature>
<accession>A0ABS5ATL4</accession>
<feature type="region of interest" description="Disordered" evidence="5">
    <location>
        <begin position="2305"/>
        <end position="2328"/>
    </location>
</feature>
<feature type="compositionally biased region" description="Polar residues" evidence="5">
    <location>
        <begin position="1382"/>
        <end position="1395"/>
    </location>
</feature>
<gene>
    <name evidence="8" type="ORF">DHL47_00920</name>
</gene>
<dbReference type="RefSeq" id="WP_209550574.1">
    <property type="nucleotide sequence ID" value="NZ_QFAY01000001.1"/>
</dbReference>
<evidence type="ECO:0000256" key="6">
    <source>
        <dbReference type="SAM" id="SignalP"/>
    </source>
</evidence>
<dbReference type="Pfam" id="PF19076">
    <property type="entry name" value="CshA_repeat"/>
    <property type="match status" value="11"/>
</dbReference>
<dbReference type="InterPro" id="IPR041558">
    <property type="entry name" value="MucBP_2"/>
</dbReference>
<dbReference type="InterPro" id="IPR005877">
    <property type="entry name" value="YSIRK_signal_dom"/>
</dbReference>
<feature type="compositionally biased region" description="Polar residues" evidence="5">
    <location>
        <begin position="2305"/>
        <end position="2318"/>
    </location>
</feature>
<evidence type="ECO:0000256" key="4">
    <source>
        <dbReference type="ARBA" id="ARBA00023088"/>
    </source>
</evidence>
<evidence type="ECO:0000256" key="3">
    <source>
        <dbReference type="ARBA" id="ARBA00022729"/>
    </source>
</evidence>
<name>A0ABS5ATL4_9STRE</name>
<dbReference type="NCBIfam" id="TIGR04225">
    <property type="entry name" value="CshA_fibril_rpt"/>
    <property type="match status" value="11"/>
</dbReference>
<organism evidence="8 9">
    <name type="scientific">Streptococcus panodentis</name>
    <dbReference type="NCBI Taxonomy" id="1581472"/>
    <lineage>
        <taxon>Bacteria</taxon>
        <taxon>Bacillati</taxon>
        <taxon>Bacillota</taxon>
        <taxon>Bacilli</taxon>
        <taxon>Lactobacillales</taxon>
        <taxon>Streptococcaceae</taxon>
        <taxon>Streptococcus</taxon>
    </lineage>
</organism>
<dbReference type="Pfam" id="PF17966">
    <property type="entry name" value="Muc_B2"/>
    <property type="match status" value="1"/>
</dbReference>
<feature type="compositionally biased region" description="Low complexity" evidence="5">
    <location>
        <begin position="155"/>
        <end position="178"/>
    </location>
</feature>
<dbReference type="InterPro" id="IPR026395">
    <property type="entry name" value="CshA_fibril"/>
</dbReference>
<evidence type="ECO:0000256" key="2">
    <source>
        <dbReference type="ARBA" id="ARBA00022525"/>
    </source>
</evidence>
<dbReference type="InterPro" id="IPR019931">
    <property type="entry name" value="LPXTG_anchor"/>
</dbReference>
<feature type="region of interest" description="Disordered" evidence="5">
    <location>
        <begin position="2005"/>
        <end position="2030"/>
    </location>
</feature>
<feature type="region of interest" description="Disordered" evidence="5">
    <location>
        <begin position="2397"/>
        <end position="2432"/>
    </location>
</feature>
<reference evidence="8 9" key="1">
    <citation type="submission" date="2018-05" db="EMBL/GenBank/DDBJ databases">
        <title>Draft genome sequence of Streptococcus panodentis CCUG 70867T.</title>
        <authorList>
            <person name="Salva-Serra F."/>
            <person name="Mendez V."/>
            <person name="Jaen-Luchoro D."/>
            <person name="Gonzales-Siles L."/>
            <person name="Karlsson R."/>
            <person name="Engstrom-Jakobsson H."/>
            <person name="Busquets A."/>
            <person name="Gomila M."/>
            <person name="Pineiro-Iglesias B."/>
            <person name="Bennasar-Figueras A."/>
            <person name="Seeger M."/>
            <person name="Moore E."/>
        </authorList>
    </citation>
    <scope>NUCLEOTIDE SEQUENCE [LARGE SCALE GENOMIC DNA]</scope>
    <source>
        <strain evidence="8 9">CCUG 70867</strain>
    </source>
</reference>
<comment type="caution">
    <text evidence="8">The sequence shown here is derived from an EMBL/GenBank/DDBJ whole genome shotgun (WGS) entry which is preliminary data.</text>
</comment>
<dbReference type="PROSITE" id="PS50847">
    <property type="entry name" value="GRAM_POS_ANCHORING"/>
    <property type="match status" value="1"/>
</dbReference>
<keyword evidence="2" id="KW-0964">Secreted</keyword>
<keyword evidence="1" id="KW-0134">Cell wall</keyword>
<sequence>MKNSLFKHSLSRFSIRKLTVGVCSVLLGCFILAASPVAQADEAVWDQNGPISSSPTGEAVPAEAPAHSADPAEAGTLLAGKEESGSTDSAAVAVSDTAMQEPAVSELQPGLNSQPTAEKEVASEASADRSQPALAIDEDAVNREKQPAAENSQTASADSSADAKEAPALPEAKAEAAAQRLRRSKRDIGSAVNAQLKADSKTTDIHAVDSVRETLTFSISGHEADYSGGHIKIHFQNGKAIKVNPSPVGGVTYSQEAVGNDLNLKIEPANLKGGASYSFVYTFQMHALTTNWGGAVQAIGPDHKVTAIAALYDKNGQEVKELGRLEHTWKVLENGVVGGTAMSSGQVIGYDLDNDGKIDDGASALSFYLYNGVKDPKTNNAKNDHFNYGNGVFDGRMINGLGINEVGGNIIDPIVSYTYDVALKEGYELTDEAKSFGWTADAAGYHLTITREKNPLKDINNNQNKYLPISFRLKDSKVTDIHGKRQTLEITATYTKEDASQYQNQTAIPYDLRVLKTEPSPQSFYEFKHYAQTDSEIIRSHGEAEYRSYVNLTAEAEVEKDYSLDDFTMTHTIKDERESYRTVNAIENHQWDAIFSNPNASVEVYNKASGQLLGTFNDKTRSLSLTEEQNVKELEYRFLNISMKKTAAANTSIFGFQTKTRYNDWSSLYKNQSITKLESKTESAFSNKENSVSLSKSAKTELTRVVQQVSMIGRARTDVFNNHTGGSGFREDYVTVAAGKRMGTQNLSNLTGVLHLAYLADPQLNFSGDPKFKAYYNYKGTGKTLYYAQVTGSPDKPIPATLLKLENKTIPNGTYTYKAIAFWDEELPDVQAQNGYDLGEIEGIAVTAKNSVSYDFKVIVQASEASGVYSEVRKTGEQHYAYHTQEHFANDKIDFRVTYKNASKQAVSDVYVLSSLPMKGDKQLESKNRGSEFTVNLTKAVTPPAGWEVQYSRQAGTAAEIQKSEWLTAAEVTDWSAIRAVRWYSKGEITAGSTVQFTIEEALITNHAAPNAKAYLSSAMANGKSAYSESNNVSIQISDALTTARFTYLDVNDPAKPVQLGDVDTVTGMPNGDIAYNPSVRIKALTDAGYELVEDGFTEKQFGAPKSTKDFYFKFKHQLTKETETIRATRHIKYEYDPKAQNPDLSLLPAQIDQTRAFTRTKTVDQVLAKAHPGDPAAGLTYSEWSEDQTWPDNPSPEIPGYLASEDIESEGMTGEGALFEYEVSADEPNEEALEKEFSWERIVYYSPLPVVPAAAEAKTKGIQGQQQTAAIKFDQERSDETEIHFTKGSTAVNGVQKSVQLDPSSVFLYDENQQKVTSLTIADQGTYELDRAKQTITFTPLKTFVGQAKPVQVGIADKNGQTAVTTYSPLVEKVTPIGKDASSSGPQGIPQTGKPSFEGGDPLVPIDETAAPVFEDGSKTKMIPNQGTYTIAADGTVTFTPEKSFSGTADAVTVKRYDKNGSPVTAAYRPNFTPVRPTGSGAESEGIQGQIQEGQVTFTPGHPLVPFPAGSTPLFDNGLAVKEIQHVGRFKADAKGKVLFTPDKQFTGQTPALTLTHIDANGTPVTVKYRATVRAVIPTAQGAESEGIQGAVQTGQLTFAAGHVLVPIDTAILPTFDNGEQTKTVAGVGTYTVNSQGLVTFTPSPAYTGRPDAETVQRVDTNGTVVAATYQAEVKAAIPSAADASSVGIQGKAQTGRLVFAEGSATINGQKISVPFNNDGLKFLVNGRLVNPHTLEVANDEGKKVGTYSLQQDGRVTFQPEPDFFGTPKPATVRVTDQNGLTADAVYSPQVLEARPSAANDETIGKQGQVQHGRVVFTEGTAEVNGQTEKVGFPAGSTPLFDNNSSIKKVPNVGQFEVDVEGNITFTPEKQFTGTTPEIILVRTDENGSKAAAAYKARVTAVTPTGTNASSSGPQGIPQTGKPSFTAGDLLAPIDDSVEPSFDDGTKEKTIAGQGTYTIAADGTVTFTPDKQFVGRPDPVTVRRVDQNGTAVTATYSPDFTKVRPSSTNAESTGLQGQPQKGTPIFTSGDPNVLLDNDIPTTFEDGSIRKEVPNVGIFELAADGTVTFTPDKQFVGRPDPVTVKRVDKNGTPVTATYTPTVEKVAPIGEDAASTNIKGLAQTGKPIFQAGNPLVPIDETVEPAFDDGSKEITIPGQGTYTIAADGTVTFRPEADFIGQGTGVTVVRRDRNGTLVTARYLPTVVAPSSSQDTSSVGRKGEVQTGTPIFEGAIDQAVAPAFDDGSTEKVVPGEGTYKFAMLGAVTFVPEADFVGTARGVVVKRLDIYGNAVTATYTPTVLGSTATEDTGSTGFRGQPQTGKPIFEGDVDPIVPPTFEDGSTEKVVSGEGTYTIAADGTVTFRPNPNFIGQATGVTVVRKDRNGNTISAAYTPTVTELSVPAEAPDRPSQPAQPAPPALTKSAAPRALPQTGTEETSYLAAGLLAGTAALGLIGLAKRQEKSKE</sequence>
<dbReference type="Pfam" id="PF00746">
    <property type="entry name" value="Gram_pos_anchor"/>
    <property type="match status" value="1"/>
</dbReference>
<feature type="signal peptide" evidence="6">
    <location>
        <begin position="1"/>
        <end position="40"/>
    </location>
</feature>